<proteinExistence type="predicted"/>
<evidence type="ECO:0000256" key="1">
    <source>
        <dbReference type="SAM" id="MobiDB-lite"/>
    </source>
</evidence>
<dbReference type="AlphaFoldDB" id="A0A061EHH8"/>
<dbReference type="EMBL" id="CM001882">
    <property type="protein sequence ID" value="EOY04316.1"/>
    <property type="molecule type" value="Genomic_DNA"/>
</dbReference>
<sequence>MSKTVQIRMARHRVHVPVVTCGSENPSARRGRKLKSRGSRHQSFLSKSSDLSRRFGENLSLTSHPKISTEKSGGTLPSL</sequence>
<protein>
    <submittedName>
        <fullName evidence="2">Uncharacterized protein</fullName>
    </submittedName>
</protein>
<keyword evidence="3" id="KW-1185">Reference proteome</keyword>
<gene>
    <name evidence="2" type="ORF">TCM_019601</name>
</gene>
<reference evidence="2 3" key="1">
    <citation type="journal article" date="2013" name="Genome Biol.">
        <title>The genome sequence of the most widely cultivated cacao type and its use to identify candidate genes regulating pod color.</title>
        <authorList>
            <person name="Motamayor J.C."/>
            <person name="Mockaitis K."/>
            <person name="Schmutz J."/>
            <person name="Haiminen N."/>
            <person name="Iii D.L."/>
            <person name="Cornejo O."/>
            <person name="Findley S.D."/>
            <person name="Zheng P."/>
            <person name="Utro F."/>
            <person name="Royaert S."/>
            <person name="Saski C."/>
            <person name="Jenkins J."/>
            <person name="Podicheti R."/>
            <person name="Zhao M."/>
            <person name="Scheffler B.E."/>
            <person name="Stack J.C."/>
            <person name="Feltus F.A."/>
            <person name="Mustiga G.M."/>
            <person name="Amores F."/>
            <person name="Phillips W."/>
            <person name="Marelli J.P."/>
            <person name="May G.D."/>
            <person name="Shapiro H."/>
            <person name="Ma J."/>
            <person name="Bustamante C.D."/>
            <person name="Schnell R.J."/>
            <person name="Main D."/>
            <person name="Gilbert D."/>
            <person name="Parida L."/>
            <person name="Kuhn D.N."/>
        </authorList>
    </citation>
    <scope>NUCLEOTIDE SEQUENCE [LARGE SCALE GENOMIC DNA]</scope>
    <source>
        <strain evidence="3">cv. Matina 1-6</strain>
    </source>
</reference>
<name>A0A061EHH8_THECC</name>
<dbReference type="InParanoid" id="A0A061EHH8"/>
<dbReference type="HOGENOM" id="CLU_2610849_0_0_1"/>
<evidence type="ECO:0000313" key="2">
    <source>
        <dbReference type="EMBL" id="EOY04316.1"/>
    </source>
</evidence>
<dbReference type="Proteomes" id="UP000026915">
    <property type="component" value="Chromosome 4"/>
</dbReference>
<accession>A0A061EHH8</accession>
<feature type="compositionally biased region" description="Polar residues" evidence="1">
    <location>
        <begin position="59"/>
        <end position="79"/>
    </location>
</feature>
<evidence type="ECO:0000313" key="3">
    <source>
        <dbReference type="Proteomes" id="UP000026915"/>
    </source>
</evidence>
<feature type="compositionally biased region" description="Basic residues" evidence="1">
    <location>
        <begin position="29"/>
        <end position="40"/>
    </location>
</feature>
<organism evidence="2 3">
    <name type="scientific">Theobroma cacao</name>
    <name type="common">Cacao</name>
    <name type="synonym">Cocoa</name>
    <dbReference type="NCBI Taxonomy" id="3641"/>
    <lineage>
        <taxon>Eukaryota</taxon>
        <taxon>Viridiplantae</taxon>
        <taxon>Streptophyta</taxon>
        <taxon>Embryophyta</taxon>
        <taxon>Tracheophyta</taxon>
        <taxon>Spermatophyta</taxon>
        <taxon>Magnoliopsida</taxon>
        <taxon>eudicotyledons</taxon>
        <taxon>Gunneridae</taxon>
        <taxon>Pentapetalae</taxon>
        <taxon>rosids</taxon>
        <taxon>malvids</taxon>
        <taxon>Malvales</taxon>
        <taxon>Malvaceae</taxon>
        <taxon>Byttnerioideae</taxon>
        <taxon>Theobroma</taxon>
    </lineage>
</organism>
<feature type="region of interest" description="Disordered" evidence="1">
    <location>
        <begin position="21"/>
        <end position="79"/>
    </location>
</feature>
<dbReference type="Gramene" id="EOY04316">
    <property type="protein sequence ID" value="EOY04316"/>
    <property type="gene ID" value="TCM_019601"/>
</dbReference>